<evidence type="ECO:0008006" key="4">
    <source>
        <dbReference type="Google" id="ProtNLM"/>
    </source>
</evidence>
<evidence type="ECO:0000313" key="1">
    <source>
        <dbReference type="EMBL" id="EST42193.1"/>
    </source>
</evidence>
<dbReference type="VEuPathDB" id="GiardiaDB:SS50377_22313"/>
<dbReference type="InterPro" id="IPR012337">
    <property type="entry name" value="RNaseH-like_sf"/>
</dbReference>
<dbReference type="GO" id="GO:0003676">
    <property type="term" value="F:nucleic acid binding"/>
    <property type="evidence" value="ECO:0007669"/>
    <property type="project" value="InterPro"/>
</dbReference>
<keyword evidence="3" id="KW-1185">Reference proteome</keyword>
<dbReference type="SUPFAM" id="SSF53098">
    <property type="entry name" value="Ribonuclease H-like"/>
    <property type="match status" value="1"/>
</dbReference>
<accession>V6LD89</accession>
<evidence type="ECO:0000313" key="2">
    <source>
        <dbReference type="EMBL" id="KAH0574698.1"/>
    </source>
</evidence>
<dbReference type="Proteomes" id="UP000018208">
    <property type="component" value="Unassembled WGS sequence"/>
</dbReference>
<sequence>MNKLLRNHIFLDFEAYFAQPYQECPLVVPFEIGAIRVQNGEIVAQFHAFILPNSNDYECAVNCVLDSNINWNKPHPNDPNFHLFRPIEITKLGPLFEIFALGSSIDLYQLKCPFVSIQTSFSAHFVDSIIAKDPTLENVVLYHQMKCKNLEGKLIDFDLFSHAFLGAKFSSKQANLEMHKANKCKYHSQKSSSHCALGDARYLAGLFIKHFQ</sequence>
<reference evidence="1 2" key="1">
    <citation type="journal article" date="2014" name="PLoS Genet.">
        <title>The Genome of Spironucleus salmonicida Highlights a Fish Pathogen Adapted to Fluctuating Environments.</title>
        <authorList>
            <person name="Xu F."/>
            <person name="Jerlstrom-Hultqvist J."/>
            <person name="Einarsson E."/>
            <person name="Astvaldsson A."/>
            <person name="Svard S.G."/>
            <person name="Andersson J.O."/>
        </authorList>
    </citation>
    <scope>NUCLEOTIDE SEQUENCE</scope>
    <source>
        <strain evidence="2">ATCC 50377</strain>
    </source>
</reference>
<dbReference type="EMBL" id="KI546166">
    <property type="protein sequence ID" value="EST42193.1"/>
    <property type="molecule type" value="Genomic_DNA"/>
</dbReference>
<dbReference type="EMBL" id="AUWU02000003">
    <property type="protein sequence ID" value="KAH0574698.1"/>
    <property type="molecule type" value="Genomic_DNA"/>
</dbReference>
<dbReference type="AlphaFoldDB" id="V6LD89"/>
<organism evidence="1">
    <name type="scientific">Spironucleus salmonicida</name>
    <dbReference type="NCBI Taxonomy" id="348837"/>
    <lineage>
        <taxon>Eukaryota</taxon>
        <taxon>Metamonada</taxon>
        <taxon>Diplomonadida</taxon>
        <taxon>Hexamitidae</taxon>
        <taxon>Hexamitinae</taxon>
        <taxon>Spironucleus</taxon>
    </lineage>
</organism>
<gene>
    <name evidence="1" type="ORF">SS50377_18497</name>
    <name evidence="2" type="ORF">SS50377_22313</name>
</gene>
<proteinExistence type="predicted"/>
<name>V6LD89_9EUKA</name>
<dbReference type="InterPro" id="IPR036397">
    <property type="entry name" value="RNaseH_sf"/>
</dbReference>
<evidence type="ECO:0000313" key="3">
    <source>
        <dbReference type="Proteomes" id="UP000018208"/>
    </source>
</evidence>
<protein>
    <recommendedName>
        <fullName evidence="4">Exonuclease domain-containing protein</fullName>
    </recommendedName>
</protein>
<dbReference type="Gene3D" id="3.30.420.10">
    <property type="entry name" value="Ribonuclease H-like superfamily/Ribonuclease H"/>
    <property type="match status" value="1"/>
</dbReference>
<reference evidence="2" key="2">
    <citation type="submission" date="2020-12" db="EMBL/GenBank/DDBJ databases">
        <title>New Spironucleus salmonicida genome in near-complete chromosomes.</title>
        <authorList>
            <person name="Xu F."/>
            <person name="Kurt Z."/>
            <person name="Jimenez-Gonzalez A."/>
            <person name="Astvaldsson A."/>
            <person name="Andersson J.O."/>
            <person name="Svard S.G."/>
        </authorList>
    </citation>
    <scope>NUCLEOTIDE SEQUENCE</scope>
    <source>
        <strain evidence="2">ATCC 50377</strain>
    </source>
</reference>